<evidence type="ECO:0000313" key="2">
    <source>
        <dbReference type="Proteomes" id="UP000621307"/>
    </source>
</evidence>
<evidence type="ECO:0000313" key="1">
    <source>
        <dbReference type="EMBL" id="MBD2254733.1"/>
    </source>
</evidence>
<reference evidence="1 2" key="1">
    <citation type="journal article" date="2020" name="ISME J.">
        <title>Comparative genomics reveals insights into cyanobacterial evolution and habitat adaptation.</title>
        <authorList>
            <person name="Chen M.Y."/>
            <person name="Teng W.K."/>
            <person name="Zhao L."/>
            <person name="Hu C.X."/>
            <person name="Zhou Y.K."/>
            <person name="Han B.P."/>
            <person name="Song L.R."/>
            <person name="Shu W.S."/>
        </authorList>
    </citation>
    <scope>NUCLEOTIDE SEQUENCE [LARGE SCALE GENOMIC DNA]</scope>
    <source>
        <strain evidence="1 2">FACHB-3921</strain>
    </source>
</reference>
<organism evidence="1 2">
    <name type="scientific">Nostoc parmelioides FACHB-3921</name>
    <dbReference type="NCBI Taxonomy" id="2692909"/>
    <lineage>
        <taxon>Bacteria</taxon>
        <taxon>Bacillati</taxon>
        <taxon>Cyanobacteriota</taxon>
        <taxon>Cyanophyceae</taxon>
        <taxon>Nostocales</taxon>
        <taxon>Nostocaceae</taxon>
        <taxon>Nostoc</taxon>
    </lineage>
</organism>
<protein>
    <submittedName>
        <fullName evidence="1">Uncharacterized protein</fullName>
    </submittedName>
</protein>
<accession>A0ABR8BLG8</accession>
<dbReference type="Pfam" id="PF20538">
    <property type="entry name" value="DUF6753"/>
    <property type="match status" value="1"/>
</dbReference>
<gene>
    <name evidence="1" type="ORF">H6G14_26205</name>
</gene>
<dbReference type="Proteomes" id="UP000621307">
    <property type="component" value="Unassembled WGS sequence"/>
</dbReference>
<dbReference type="InterPro" id="IPR046641">
    <property type="entry name" value="DUF6753"/>
</dbReference>
<keyword evidence="2" id="KW-1185">Reference proteome</keyword>
<dbReference type="RefSeq" id="WP_190571106.1">
    <property type="nucleotide sequence ID" value="NZ_JACJQL010000063.1"/>
</dbReference>
<comment type="caution">
    <text evidence="1">The sequence shown here is derived from an EMBL/GenBank/DDBJ whole genome shotgun (WGS) entry which is preliminary data.</text>
</comment>
<proteinExistence type="predicted"/>
<name>A0ABR8BLG8_9NOSO</name>
<dbReference type="EMBL" id="JACJQL010000063">
    <property type="protein sequence ID" value="MBD2254733.1"/>
    <property type="molecule type" value="Genomic_DNA"/>
</dbReference>
<sequence>MTISNYTQQEQERIRELADEVGFDPDDPLFQIMTVLGNFEEMMQKFPTQMEALLEAGALMMDKRLSDATKAAEVMQHAVITSAVKESLKEELPKLKPTISLPIEAPQIGKVKLGVWSIGGILGGIIAVGALLGSVTTGNVIANYVGIGNSNVTANDLKLLQWAKSTEGQQARQLAQDNKIELEVCKRDERLLDRCVVRIRKSK</sequence>